<name>A0A6P8I6M1_ACTTE</name>
<dbReference type="Gene3D" id="3.10.270.10">
    <property type="entry name" value="Urate Oxidase"/>
    <property type="match status" value="1"/>
</dbReference>
<dbReference type="PIRSF" id="PIRSF000241">
    <property type="entry name" value="Urate_oxidase"/>
    <property type="match status" value="1"/>
</dbReference>
<proteinExistence type="inferred from homology"/>
<dbReference type="GO" id="GO:0004846">
    <property type="term" value="F:urate oxidase activity"/>
    <property type="evidence" value="ECO:0007669"/>
    <property type="project" value="UniProtKB-EC"/>
</dbReference>
<dbReference type="EC" id="1.7.3.3" evidence="5 12"/>
<comment type="subcellular location">
    <subcellularLocation>
        <location evidence="2 12">Peroxisome</location>
    </subcellularLocation>
</comment>
<evidence type="ECO:0000256" key="4">
    <source>
        <dbReference type="ARBA" id="ARBA00009760"/>
    </source>
</evidence>
<comment type="catalytic activity">
    <reaction evidence="11 12 15">
        <text>urate + O2 + H2O = 5-hydroxyisourate + H2O2</text>
        <dbReference type="Rhea" id="RHEA:21368"/>
        <dbReference type="ChEBI" id="CHEBI:15377"/>
        <dbReference type="ChEBI" id="CHEBI:15379"/>
        <dbReference type="ChEBI" id="CHEBI:16240"/>
        <dbReference type="ChEBI" id="CHEBI:17775"/>
        <dbReference type="ChEBI" id="CHEBI:18072"/>
        <dbReference type="EC" id="1.7.3.3"/>
    </reaction>
</comment>
<evidence type="ECO:0000256" key="11">
    <source>
        <dbReference type="ARBA" id="ARBA00048818"/>
    </source>
</evidence>
<dbReference type="FunFam" id="3.10.270.10:FF:000001">
    <property type="entry name" value="Uricase"/>
    <property type="match status" value="1"/>
</dbReference>
<feature type="binding site" evidence="14">
    <location>
        <position position="256"/>
    </location>
    <ligand>
        <name>urate</name>
        <dbReference type="ChEBI" id="CHEBI:17775"/>
    </ligand>
</feature>
<feature type="binding site" evidence="14">
    <location>
        <position position="181"/>
    </location>
    <ligand>
        <name>urate</name>
        <dbReference type="ChEBI" id="CHEBI:17775"/>
    </ligand>
</feature>
<evidence type="ECO:0000256" key="3">
    <source>
        <dbReference type="ARBA" id="ARBA00004831"/>
    </source>
</evidence>
<feature type="active site" description="Charge relay system" evidence="13">
    <location>
        <position position="258"/>
    </location>
</feature>
<dbReference type="PRINTS" id="PR00093">
    <property type="entry name" value="URICASE"/>
</dbReference>
<feature type="binding site" evidence="14">
    <location>
        <position position="256"/>
    </location>
    <ligand>
        <name>5-hydroxyisourate</name>
        <dbReference type="ChEBI" id="CHEBI:18072"/>
    </ligand>
</feature>
<feature type="binding site" evidence="14">
    <location>
        <position position="256"/>
    </location>
    <ligand>
        <name>O2</name>
        <dbReference type="ChEBI" id="CHEBI:15379"/>
    </ligand>
</feature>
<feature type="binding site" evidence="14">
    <location>
        <position position="230"/>
    </location>
    <ligand>
        <name>urate</name>
        <dbReference type="ChEBI" id="CHEBI:17775"/>
    </ligand>
</feature>
<dbReference type="InParanoid" id="A0A6P8I6M1"/>
<evidence type="ECO:0000256" key="14">
    <source>
        <dbReference type="PIRSR" id="PIRSR000241-2"/>
    </source>
</evidence>
<evidence type="ECO:0000256" key="5">
    <source>
        <dbReference type="ARBA" id="ARBA00012598"/>
    </source>
</evidence>
<evidence type="ECO:0000313" key="17">
    <source>
        <dbReference type="RefSeq" id="XP_031562991.1"/>
    </source>
</evidence>
<dbReference type="Proteomes" id="UP000515163">
    <property type="component" value="Unplaced"/>
</dbReference>
<evidence type="ECO:0000256" key="8">
    <source>
        <dbReference type="ARBA" id="ARBA00023002"/>
    </source>
</evidence>
<feature type="binding site" evidence="14">
    <location>
        <position position="164"/>
    </location>
    <ligand>
        <name>urate</name>
        <dbReference type="ChEBI" id="CHEBI:17775"/>
    </ligand>
</feature>
<evidence type="ECO:0000256" key="15">
    <source>
        <dbReference type="RuleBase" id="RU004455"/>
    </source>
</evidence>
<dbReference type="Pfam" id="PF01014">
    <property type="entry name" value="Uricase"/>
    <property type="match status" value="2"/>
</dbReference>
<dbReference type="UniPathway" id="UPA00394">
    <property type="reaction ID" value="UER00650"/>
</dbReference>
<feature type="binding site" evidence="14">
    <location>
        <position position="230"/>
    </location>
    <ligand>
        <name>5-hydroxyisourate</name>
        <dbReference type="ChEBI" id="CHEBI:18072"/>
    </ligand>
</feature>
<dbReference type="GO" id="GO:0005777">
    <property type="term" value="C:peroxisome"/>
    <property type="evidence" value="ECO:0007669"/>
    <property type="project" value="UniProtKB-SubCell"/>
</dbReference>
<feature type="binding site" evidence="14">
    <location>
        <position position="63"/>
    </location>
    <ligand>
        <name>5-hydroxyisourate</name>
        <dbReference type="ChEBI" id="CHEBI:18072"/>
    </ligand>
</feature>
<dbReference type="GO" id="GO:0006145">
    <property type="term" value="P:purine nucleobase catabolic process"/>
    <property type="evidence" value="ECO:0007669"/>
    <property type="project" value="TreeGrafter"/>
</dbReference>
<keyword evidence="8 12" id="KW-0560">Oxidoreductase</keyword>
<feature type="active site" description="Charge relay system" evidence="13">
    <location>
        <position position="62"/>
    </location>
</feature>
<evidence type="ECO:0000256" key="9">
    <source>
        <dbReference type="ARBA" id="ARBA00023140"/>
    </source>
</evidence>
<sequence length="298" mass="33633">MASQHYFSDDLTGYGKTGVRLLKIKRINEKYHSIREIEVCVELKLNNKNDYLKGDNSSVIPTDTQKNTVYALATKNELNSIEEFGINICEHFLSSHSHVDAAIVDIEEAPWQRIKQAGLEHAHSFVLTPDAQRFCKVSHKRGENPKVSGGLKGMKVLKTTQSGFTGFLKDQYTILPEVDDRCFSTTVFCKYDYDYLRGVDYDKVWDLVKNTILDLFAGPVHTGVYSASVQHTSYMTARSILGQVQQIGYVEIVMPNSHYFNVNMAPFGINNYNEVLQPVDKPSGNIKLGLSRKPKAKL</sequence>
<accession>A0A6P8I6M1</accession>
<dbReference type="GO" id="GO:0019628">
    <property type="term" value="P:urate catabolic process"/>
    <property type="evidence" value="ECO:0007669"/>
    <property type="project" value="UniProtKB-UniPathway"/>
</dbReference>
<evidence type="ECO:0000256" key="2">
    <source>
        <dbReference type="ARBA" id="ARBA00004275"/>
    </source>
</evidence>
<dbReference type="NCBIfam" id="TIGR03383">
    <property type="entry name" value="urate_oxi"/>
    <property type="match status" value="1"/>
</dbReference>
<reference evidence="17" key="1">
    <citation type="submission" date="2025-08" db="UniProtKB">
        <authorList>
            <consortium name="RefSeq"/>
        </authorList>
    </citation>
    <scope>IDENTIFICATION</scope>
    <source>
        <tissue evidence="17">Tentacle</tissue>
    </source>
</reference>
<keyword evidence="9 12" id="KW-0576">Peroxisome</keyword>
<dbReference type="KEGG" id="aten:116298613"/>
<comment type="pathway">
    <text evidence="3 12">Purine metabolism; urate degradation; (S)-allantoin from urate: step 1/3.</text>
</comment>
<evidence type="ECO:0000256" key="6">
    <source>
        <dbReference type="ARBA" id="ARBA00017098"/>
    </source>
</evidence>
<gene>
    <name evidence="17" type="primary">LOC116298613</name>
</gene>
<feature type="binding site" evidence="14">
    <location>
        <position position="181"/>
    </location>
    <ligand>
        <name>5-hydroxyisourate</name>
        <dbReference type="ChEBI" id="CHEBI:18072"/>
    </ligand>
</feature>
<evidence type="ECO:0000313" key="16">
    <source>
        <dbReference type="Proteomes" id="UP000515163"/>
    </source>
</evidence>
<feature type="binding site" evidence="14">
    <location>
        <position position="62"/>
    </location>
    <ligand>
        <name>O2</name>
        <dbReference type="ChEBI" id="CHEBI:15379"/>
    </ligand>
</feature>
<comment type="similarity">
    <text evidence="4 12 15">Belongs to the uricase family.</text>
</comment>
<keyword evidence="16" id="KW-1185">Reference proteome</keyword>
<dbReference type="AlphaFoldDB" id="A0A6P8I6M1"/>
<dbReference type="SUPFAM" id="SSF55620">
    <property type="entry name" value="Tetrahydrobiopterin biosynthesis enzymes-like"/>
    <property type="match status" value="2"/>
</dbReference>
<feature type="binding site" evidence="14">
    <location>
        <position position="62"/>
    </location>
    <ligand>
        <name>5-hydroxyisourate</name>
        <dbReference type="ChEBI" id="CHEBI:18072"/>
    </ligand>
</feature>
<dbReference type="GeneID" id="116298613"/>
<dbReference type="OrthoDB" id="9992118at2759"/>
<dbReference type="PANTHER" id="PTHR42874">
    <property type="entry name" value="URICASE"/>
    <property type="match status" value="1"/>
</dbReference>
<evidence type="ECO:0000256" key="1">
    <source>
        <dbReference type="ARBA" id="ARBA00003860"/>
    </source>
</evidence>
<evidence type="ECO:0000256" key="12">
    <source>
        <dbReference type="PIRNR" id="PIRNR000241"/>
    </source>
</evidence>
<protein>
    <recommendedName>
        <fullName evidence="6 12">Uricase</fullName>
        <ecNumber evidence="5 12">1.7.3.3</ecNumber>
    </recommendedName>
    <alternativeName>
        <fullName evidence="10 12">Urate oxidase</fullName>
    </alternativeName>
</protein>
<organism evidence="16 17">
    <name type="scientific">Actinia tenebrosa</name>
    <name type="common">Australian red waratah sea anemone</name>
    <dbReference type="NCBI Taxonomy" id="6105"/>
    <lineage>
        <taxon>Eukaryota</taxon>
        <taxon>Metazoa</taxon>
        <taxon>Cnidaria</taxon>
        <taxon>Anthozoa</taxon>
        <taxon>Hexacorallia</taxon>
        <taxon>Actiniaria</taxon>
        <taxon>Actiniidae</taxon>
        <taxon>Actinia</taxon>
    </lineage>
</organism>
<evidence type="ECO:0000256" key="13">
    <source>
        <dbReference type="PIRSR" id="PIRSR000241-1"/>
    </source>
</evidence>
<feature type="binding site" evidence="14">
    <location>
        <position position="63"/>
    </location>
    <ligand>
        <name>urate</name>
        <dbReference type="ChEBI" id="CHEBI:17775"/>
    </ligand>
</feature>
<dbReference type="RefSeq" id="XP_031562991.1">
    <property type="nucleotide sequence ID" value="XM_031707131.1"/>
</dbReference>
<dbReference type="PANTHER" id="PTHR42874:SF1">
    <property type="entry name" value="URICASE"/>
    <property type="match status" value="1"/>
</dbReference>
<feature type="binding site" evidence="14">
    <location>
        <position position="229"/>
    </location>
    <ligand>
        <name>urate</name>
        <dbReference type="ChEBI" id="CHEBI:17775"/>
    </ligand>
</feature>
<feature type="binding site" evidence="14">
    <location>
        <position position="164"/>
    </location>
    <ligand>
        <name>5-hydroxyisourate</name>
        <dbReference type="ChEBI" id="CHEBI:18072"/>
    </ligand>
</feature>
<evidence type="ECO:0000256" key="10">
    <source>
        <dbReference type="ARBA" id="ARBA00031317"/>
    </source>
</evidence>
<keyword evidence="7 12" id="KW-0659">Purine metabolism</keyword>
<comment type="function">
    <text evidence="1 12 15">Catalyzes the oxidation of uric acid to 5-hydroxyisourate, which is further processed to form (S)-allantoin.</text>
</comment>
<feature type="active site" description="Charge relay system" evidence="13">
    <location>
        <position position="16"/>
    </location>
</feature>
<dbReference type="InterPro" id="IPR002042">
    <property type="entry name" value="Uricase"/>
</dbReference>
<feature type="binding site" evidence="14">
    <location>
        <position position="62"/>
    </location>
    <ligand>
        <name>urate</name>
        <dbReference type="ChEBI" id="CHEBI:17775"/>
    </ligand>
</feature>
<evidence type="ECO:0000256" key="7">
    <source>
        <dbReference type="ARBA" id="ARBA00022631"/>
    </source>
</evidence>